<keyword evidence="2" id="KW-1185">Reference proteome</keyword>
<dbReference type="Proteomes" id="UP001431693">
    <property type="component" value="Unassembled WGS sequence"/>
</dbReference>
<organism evidence="1 2">
    <name type="scientific">Kribbibacterium absianum</name>
    <dbReference type="NCBI Taxonomy" id="3044210"/>
    <lineage>
        <taxon>Bacteria</taxon>
        <taxon>Bacillati</taxon>
        <taxon>Actinomycetota</taxon>
        <taxon>Coriobacteriia</taxon>
        <taxon>Coriobacteriales</taxon>
        <taxon>Kribbibacteriaceae</taxon>
        <taxon>Kribbibacterium</taxon>
    </lineage>
</organism>
<dbReference type="PANTHER" id="PTHR10000">
    <property type="entry name" value="PHOSPHOSERINE PHOSPHATASE"/>
    <property type="match status" value="1"/>
</dbReference>
<dbReference type="GO" id="GO:0016787">
    <property type="term" value="F:hydrolase activity"/>
    <property type="evidence" value="ECO:0007669"/>
    <property type="project" value="UniProtKB-KW"/>
</dbReference>
<dbReference type="NCBIfam" id="TIGR00099">
    <property type="entry name" value="Cof-subfamily"/>
    <property type="match status" value="1"/>
</dbReference>
<sequence length="259" mass="27503">MTKPVRAVFFDVDGTLLSHETGGVPASATAALRQLRDQGIAVVVSTGRALSELDALGVDFPFHAYLLLNGQQCLDHGRHVFYDRPLEGDALAGVLALFNEREVPIYLIGADGLFLNFVDDRVRSAQAAISSDIPPVRGYAGEPIYMAGAYAHVADEPALRDRLRDVTITRWHKNGIDIVCAGAGKVQGVEAFLERTGIAADECVAFGDAENDIEMLRMVGTGVAMGNAEPDVKAVADLVTSDIDADGIANGLRALGLIT</sequence>
<proteinExistence type="predicted"/>
<dbReference type="InterPro" id="IPR006379">
    <property type="entry name" value="HAD-SF_hydro_IIB"/>
</dbReference>
<gene>
    <name evidence="1" type="ORF">QJ043_09600</name>
</gene>
<dbReference type="RefSeq" id="WP_283713435.1">
    <property type="nucleotide sequence ID" value="NZ_JASJEW010000004.1"/>
</dbReference>
<protein>
    <submittedName>
        <fullName evidence="1">Cof-type HAD-IIB family hydrolase</fullName>
    </submittedName>
</protein>
<dbReference type="PROSITE" id="PS01229">
    <property type="entry name" value="COF_2"/>
    <property type="match status" value="1"/>
</dbReference>
<dbReference type="InterPro" id="IPR000150">
    <property type="entry name" value="Cof"/>
</dbReference>
<dbReference type="NCBIfam" id="TIGR01484">
    <property type="entry name" value="HAD-SF-IIB"/>
    <property type="match status" value="1"/>
</dbReference>
<reference evidence="1" key="1">
    <citation type="submission" date="2023-05" db="EMBL/GenBank/DDBJ databases">
        <title>[olsenella] sp. nov., isolated from a pig farm feces dump.</title>
        <authorList>
            <person name="Chang Y.-H."/>
        </authorList>
    </citation>
    <scope>NUCLEOTIDE SEQUENCE</scope>
    <source>
        <strain evidence="1">YH-ols2217</strain>
    </source>
</reference>
<comment type="caution">
    <text evidence="1">The sequence shown here is derived from an EMBL/GenBank/DDBJ whole genome shotgun (WGS) entry which is preliminary data.</text>
</comment>
<dbReference type="Gene3D" id="3.40.50.1000">
    <property type="entry name" value="HAD superfamily/HAD-like"/>
    <property type="match status" value="1"/>
</dbReference>
<keyword evidence="1" id="KW-0378">Hydrolase</keyword>
<dbReference type="InterPro" id="IPR036412">
    <property type="entry name" value="HAD-like_sf"/>
</dbReference>
<dbReference type="PROSITE" id="PS01228">
    <property type="entry name" value="COF_1"/>
    <property type="match status" value="1"/>
</dbReference>
<dbReference type="PANTHER" id="PTHR10000:SF25">
    <property type="entry name" value="PHOSPHATASE YKRA-RELATED"/>
    <property type="match status" value="1"/>
</dbReference>
<dbReference type="SFLD" id="SFLDS00003">
    <property type="entry name" value="Haloacid_Dehalogenase"/>
    <property type="match status" value="1"/>
</dbReference>
<dbReference type="SUPFAM" id="SSF56784">
    <property type="entry name" value="HAD-like"/>
    <property type="match status" value="1"/>
</dbReference>
<dbReference type="EMBL" id="JASJEX010000005">
    <property type="protein sequence ID" value="MDJ1130329.1"/>
    <property type="molecule type" value="Genomic_DNA"/>
</dbReference>
<name>A0ABT6ZNE8_9ACTN</name>
<dbReference type="Pfam" id="PF08282">
    <property type="entry name" value="Hydrolase_3"/>
    <property type="match status" value="1"/>
</dbReference>
<dbReference type="InterPro" id="IPR023214">
    <property type="entry name" value="HAD_sf"/>
</dbReference>
<evidence type="ECO:0000313" key="1">
    <source>
        <dbReference type="EMBL" id="MDJ1130329.1"/>
    </source>
</evidence>
<dbReference type="Gene3D" id="3.30.1240.10">
    <property type="match status" value="1"/>
</dbReference>
<accession>A0ABT6ZNE8</accession>
<evidence type="ECO:0000313" key="2">
    <source>
        <dbReference type="Proteomes" id="UP001431693"/>
    </source>
</evidence>
<dbReference type="SFLD" id="SFLDG01140">
    <property type="entry name" value="C2.B:_Phosphomannomutase_and_P"/>
    <property type="match status" value="1"/>
</dbReference>